<dbReference type="Gene3D" id="2.60.120.200">
    <property type="match status" value="2"/>
</dbReference>
<dbReference type="SUPFAM" id="SSF49899">
    <property type="entry name" value="Concanavalin A-like lectins/glucanases"/>
    <property type="match status" value="2"/>
</dbReference>
<feature type="domain" description="GH16" evidence="11">
    <location>
        <begin position="933"/>
        <end position="1316"/>
    </location>
</feature>
<name>A0A8H7GPN0_9ASCO</name>
<feature type="region of interest" description="Disordered" evidence="9">
    <location>
        <begin position="688"/>
        <end position="754"/>
    </location>
</feature>
<feature type="domain" description="GH16" evidence="11">
    <location>
        <begin position="230"/>
        <end position="609"/>
    </location>
</feature>
<keyword evidence="8" id="KW-0961">Cell wall biogenesis/degradation</keyword>
<keyword evidence="13" id="KW-1185">Reference proteome</keyword>
<evidence type="ECO:0000256" key="2">
    <source>
        <dbReference type="ARBA" id="ARBA00010962"/>
    </source>
</evidence>
<dbReference type="GO" id="GO:0005886">
    <property type="term" value="C:plasma membrane"/>
    <property type="evidence" value="ECO:0007669"/>
    <property type="project" value="TreeGrafter"/>
</dbReference>
<keyword evidence="3 10" id="KW-0812">Transmembrane</keyword>
<reference evidence="12" key="1">
    <citation type="submission" date="2020-10" db="EMBL/GenBank/DDBJ databases">
        <title>The Whole-Genome Sequence of Metschnikowia persimmonesis, a Novel Endophytic Yeast Species Isolated from Medicinal Plant Diospyros kaki Thumb.</title>
        <authorList>
            <person name="Rahmat E."/>
            <person name="Kang Y."/>
        </authorList>
    </citation>
    <scope>NUCLEOTIDE SEQUENCE</scope>
    <source>
        <strain evidence="12">KIOM G15050</strain>
    </source>
</reference>
<dbReference type="Proteomes" id="UP000649328">
    <property type="component" value="Unassembled WGS sequence"/>
</dbReference>
<feature type="compositionally biased region" description="Polar residues" evidence="9">
    <location>
        <begin position="30"/>
        <end position="50"/>
    </location>
</feature>
<keyword evidence="6 10" id="KW-0472">Membrane</keyword>
<feature type="transmembrane region" description="Helical" evidence="10">
    <location>
        <begin position="903"/>
        <end position="926"/>
    </location>
</feature>
<proteinExistence type="inferred from homology"/>
<dbReference type="PANTHER" id="PTHR31361:SF1">
    <property type="entry name" value="BETA-GLUCAN SYNTHESIS-ASSOCIATED PROTEIN KRE6-RELATED"/>
    <property type="match status" value="1"/>
</dbReference>
<evidence type="ECO:0000256" key="3">
    <source>
        <dbReference type="ARBA" id="ARBA00022692"/>
    </source>
</evidence>
<feature type="transmembrane region" description="Helical" evidence="10">
    <location>
        <begin position="200"/>
        <end position="223"/>
    </location>
</feature>
<dbReference type="PROSITE" id="PS51762">
    <property type="entry name" value="GH16_2"/>
    <property type="match status" value="2"/>
</dbReference>
<accession>A0A8H7GPN0</accession>
<dbReference type="GO" id="GO:0005789">
    <property type="term" value="C:endoplasmic reticulum membrane"/>
    <property type="evidence" value="ECO:0007669"/>
    <property type="project" value="TreeGrafter"/>
</dbReference>
<comment type="caution">
    <text evidence="12">The sequence shown here is derived from an EMBL/GenBank/DDBJ whole genome shotgun (WGS) entry which is preliminary data.</text>
</comment>
<evidence type="ECO:0000256" key="1">
    <source>
        <dbReference type="ARBA" id="ARBA00004606"/>
    </source>
</evidence>
<evidence type="ECO:0000313" key="12">
    <source>
        <dbReference type="EMBL" id="KAF8001329.1"/>
    </source>
</evidence>
<comment type="subcellular location">
    <subcellularLocation>
        <location evidence="1">Membrane</location>
        <topology evidence="1">Single-pass type II membrane protein</topology>
    </subcellularLocation>
</comment>
<feature type="compositionally biased region" description="Polar residues" evidence="9">
    <location>
        <begin position="706"/>
        <end position="715"/>
    </location>
</feature>
<evidence type="ECO:0000256" key="8">
    <source>
        <dbReference type="ARBA" id="ARBA00023316"/>
    </source>
</evidence>
<dbReference type="GO" id="GO:0031505">
    <property type="term" value="P:fungal-type cell wall organization"/>
    <property type="evidence" value="ECO:0007669"/>
    <property type="project" value="TreeGrafter"/>
</dbReference>
<dbReference type="InterPro" id="IPR005629">
    <property type="entry name" value="Skn1/Kre6/Sbg1"/>
</dbReference>
<dbReference type="GO" id="GO:0015926">
    <property type="term" value="F:glucosidase activity"/>
    <property type="evidence" value="ECO:0007669"/>
    <property type="project" value="TreeGrafter"/>
</dbReference>
<comment type="similarity">
    <text evidence="2">Belongs to the SKN1/KRE6 family.</text>
</comment>
<organism evidence="12 13">
    <name type="scientific">Metschnikowia pulcherrima</name>
    <dbReference type="NCBI Taxonomy" id="27326"/>
    <lineage>
        <taxon>Eukaryota</taxon>
        <taxon>Fungi</taxon>
        <taxon>Dikarya</taxon>
        <taxon>Ascomycota</taxon>
        <taxon>Saccharomycotina</taxon>
        <taxon>Pichiomycetes</taxon>
        <taxon>Metschnikowiaceae</taxon>
        <taxon>Metschnikowia</taxon>
    </lineage>
</organism>
<gene>
    <name evidence="12" type="ORF">HF325_003830</name>
</gene>
<dbReference type="EMBL" id="JACBPP010000005">
    <property type="protein sequence ID" value="KAF8001329.1"/>
    <property type="molecule type" value="Genomic_DNA"/>
</dbReference>
<dbReference type="InterPro" id="IPR013320">
    <property type="entry name" value="ConA-like_dom_sf"/>
</dbReference>
<sequence>MQRDLTFNTTADSVAEEHPQNPFASEDESTGLSLNSRDNMHPPTSESDQYGQKYAPYAGYYSQHGTQQDLLHGSALSEDHDSPGPATNADGMQVPSEFDRYPLMATSRVVSSTSLASQLHNMHRNESSASPDDSSTRSLDPFVSNVDFSPFGGYPASSFPLHIDEKEADDYLHNPDPVADAEYDKNRFVHDMKHMDRRSLFGLFGFIAFFIFAAMIFVVLPALTYTGATTHYKAETYEILTQYQYPLAAAIRTSLIDPDTPEDARTKKSVTGDEWVLTFSDEFNAEGRTFYDGDDQFFQAVDIHYDATHDLEWYDPDAVTTANGTLILRMDAIKNHNLYYRSGMVQSWNKLCFTQGMIVVSAMLPNYGNVTGLWPGLWTMGNLGRPGYLASTQGVWPYSYDSCDAGITANQSSPDGISQKLNVCTCPGGDHPNRGTARGAPEIDIIEGEVNTDIKVGVASQSLQLAPMDIWYMPDYNFVEIHNSEVTTMNTYAGGPFQQAVSGTSTLNVTWYQFGDHEHNFQNFGFEYLNDDDNGHLTWYVGDDPTFTVHAYALGPNGNIGFRRLSKEPMSIVLNLGISTNWAYIDWPSIHFPNMMHIDYVRVYQPEDEINMTCDPEDYPTSDYIASHKPAYYNANHTSWEDAGYSFPKNKLDMATKLRPDEIELGVDSDDELFANDAELSLQITQEMNESDDVEMEVESNENNSRDLTFNTTADSAAEEHPQNPFASEDEYSGLSLNSRDNMHPPTSETDQYGQTYAPYAGHYFQHGTQQNLLHGSALSEDHHSPEPAANADGVQVPSEFDRYPLMATSRVVSSTSSAFQLHNMHRNETFISPDDSSTRSQDPFVSNVDFSPFGGYPASSFPLHINEKEADDYLHNPDPVADAEYDKNRFMHDMKHMDRRSLFGLFGFIAFFIVAAMIFVVLPVLTYTGATRHYKAETYEILTQYQYPPAAAIRTSLIDPDTPEDARTKKSVTGDEWVLTFSDEFNAEGRTFYEGDDQFFQAVDIHYDATHDLEWYDPDAATTANGTLILRMDAIKNHNLYYRSGMVQSWNKLCFTQGMIVVSAMLPNYGNVTGLWPGLWTMGNLGRPGYLASTQGVWPYSYDSCDAGITANQSSPDGISYLPGQKLNVCTCPGGDHPNRGTARGAPEIDIIEGEVNTDIKVGVASQSLQIAPMDIWYMPDYNFVEIHNSEVTTMNTYAGGPIQQAVSGTSTLNVTWYQYGDHEHNFQNFGFEYLNDDDNGHLTWYVGDDPTFTMHAYALGPNGNIGFRRIPKEPMSIVLNLGISNNWAYIDWPSIHFPNMMHIDYVRVYQPEDEINMTCDPEDYPTSDYIASHKPAYYNANHTSWEDAGYLFPKNKLVHGC</sequence>
<keyword evidence="4" id="KW-0735">Signal-anchor</keyword>
<evidence type="ECO:0000256" key="9">
    <source>
        <dbReference type="SAM" id="MobiDB-lite"/>
    </source>
</evidence>
<feature type="compositionally biased region" description="Polar residues" evidence="9">
    <location>
        <begin position="735"/>
        <end position="754"/>
    </location>
</feature>
<evidence type="ECO:0000259" key="11">
    <source>
        <dbReference type="PROSITE" id="PS51762"/>
    </source>
</evidence>
<dbReference type="GO" id="GO:0006078">
    <property type="term" value="P:(1-&gt;6)-beta-D-glucan biosynthetic process"/>
    <property type="evidence" value="ECO:0007669"/>
    <property type="project" value="TreeGrafter"/>
</dbReference>
<dbReference type="FunFam" id="2.60.120.200:FF:000140">
    <property type="entry name" value="Beta-glucan synthesis-associated protein"/>
    <property type="match status" value="2"/>
</dbReference>
<dbReference type="OrthoDB" id="412647at2759"/>
<dbReference type="CDD" id="cd02180">
    <property type="entry name" value="GH16_fungal_KRE6_glucanase"/>
    <property type="match status" value="2"/>
</dbReference>
<evidence type="ECO:0000256" key="6">
    <source>
        <dbReference type="ARBA" id="ARBA00023136"/>
    </source>
</evidence>
<feature type="compositionally biased region" description="Acidic residues" evidence="9">
    <location>
        <begin position="689"/>
        <end position="700"/>
    </location>
</feature>
<feature type="region of interest" description="Disordered" evidence="9">
    <location>
        <begin position="1"/>
        <end position="94"/>
    </location>
</feature>
<protein>
    <recommendedName>
        <fullName evidence="11">GH16 domain-containing protein</fullName>
    </recommendedName>
</protein>
<dbReference type="PANTHER" id="PTHR31361">
    <property type="entry name" value="BETA-GLUCAN SYNTHESIS-ASSOCIATED PROTEIN KRE6-RELATED"/>
    <property type="match status" value="1"/>
</dbReference>
<evidence type="ECO:0000256" key="10">
    <source>
        <dbReference type="SAM" id="Phobius"/>
    </source>
</evidence>
<keyword evidence="5 10" id="KW-1133">Transmembrane helix</keyword>
<keyword evidence="7" id="KW-0325">Glycoprotein</keyword>
<feature type="compositionally biased region" description="Polar residues" evidence="9">
    <location>
        <begin position="1"/>
        <end position="12"/>
    </location>
</feature>
<dbReference type="InterPro" id="IPR000757">
    <property type="entry name" value="Beta-glucanase-like"/>
</dbReference>
<dbReference type="Pfam" id="PF03935">
    <property type="entry name" value="SKN1_KRE6_Sbg1"/>
    <property type="match status" value="2"/>
</dbReference>
<evidence type="ECO:0000256" key="7">
    <source>
        <dbReference type="ARBA" id="ARBA00023180"/>
    </source>
</evidence>
<evidence type="ECO:0000256" key="5">
    <source>
        <dbReference type="ARBA" id="ARBA00022989"/>
    </source>
</evidence>
<evidence type="ECO:0000313" key="13">
    <source>
        <dbReference type="Proteomes" id="UP000649328"/>
    </source>
</evidence>
<evidence type="ECO:0000256" key="4">
    <source>
        <dbReference type="ARBA" id="ARBA00022968"/>
    </source>
</evidence>